<name>A0ABV5SNA8_9MICO</name>
<proteinExistence type="predicted"/>
<dbReference type="RefSeq" id="WP_157422842.1">
    <property type="nucleotide sequence ID" value="NZ_BAAANI010000006.1"/>
</dbReference>
<reference evidence="2 3" key="1">
    <citation type="submission" date="2024-09" db="EMBL/GenBank/DDBJ databases">
        <authorList>
            <person name="Sun Q."/>
            <person name="Mori K."/>
        </authorList>
    </citation>
    <scope>NUCLEOTIDE SEQUENCE [LARGE SCALE GENOMIC DNA]</scope>
    <source>
        <strain evidence="2 3">JCM 14321</strain>
    </source>
</reference>
<sequence length="156" mass="16902">MRQNYCLGVTLVVAGLSLTGCATVPDFDSARDEVRDDMQTIVDLLPAGSVDHVEDPIPRGFVSCDGGGMYTGRWLVYLDDPRRVGVEVAALRVAAASEGYVEDAKLESDDQLFRVRQPTDPEGVLVSVGQYEDLGGTPYIEIMGFARCSQKPEGVE</sequence>
<evidence type="ECO:0000256" key="1">
    <source>
        <dbReference type="SAM" id="SignalP"/>
    </source>
</evidence>
<gene>
    <name evidence="2" type="ORF">ACFFQV_02880</name>
</gene>
<feature type="signal peptide" evidence="1">
    <location>
        <begin position="1"/>
        <end position="22"/>
    </location>
</feature>
<feature type="chain" id="PRO_5046358415" description="Lipoprotein" evidence="1">
    <location>
        <begin position="23"/>
        <end position="156"/>
    </location>
</feature>
<evidence type="ECO:0000313" key="3">
    <source>
        <dbReference type="Proteomes" id="UP001589667"/>
    </source>
</evidence>
<organism evidence="2 3">
    <name type="scientific">Agromyces lapidis</name>
    <dbReference type="NCBI Taxonomy" id="279574"/>
    <lineage>
        <taxon>Bacteria</taxon>
        <taxon>Bacillati</taxon>
        <taxon>Actinomycetota</taxon>
        <taxon>Actinomycetes</taxon>
        <taxon>Micrococcales</taxon>
        <taxon>Microbacteriaceae</taxon>
        <taxon>Agromyces</taxon>
    </lineage>
</organism>
<accession>A0ABV5SNA8</accession>
<dbReference type="Proteomes" id="UP001589667">
    <property type="component" value="Unassembled WGS sequence"/>
</dbReference>
<dbReference type="PROSITE" id="PS51257">
    <property type="entry name" value="PROKAR_LIPOPROTEIN"/>
    <property type="match status" value="1"/>
</dbReference>
<dbReference type="EMBL" id="JBHMBL010000001">
    <property type="protein sequence ID" value="MFB9641226.1"/>
    <property type="molecule type" value="Genomic_DNA"/>
</dbReference>
<comment type="caution">
    <text evidence="2">The sequence shown here is derived from an EMBL/GenBank/DDBJ whole genome shotgun (WGS) entry which is preliminary data.</text>
</comment>
<evidence type="ECO:0000313" key="2">
    <source>
        <dbReference type="EMBL" id="MFB9641226.1"/>
    </source>
</evidence>
<evidence type="ECO:0008006" key="4">
    <source>
        <dbReference type="Google" id="ProtNLM"/>
    </source>
</evidence>
<keyword evidence="1" id="KW-0732">Signal</keyword>
<keyword evidence="3" id="KW-1185">Reference proteome</keyword>
<protein>
    <recommendedName>
        <fullName evidence="4">Lipoprotein</fullName>
    </recommendedName>
</protein>